<dbReference type="Proteomes" id="UP000435243">
    <property type="component" value="Unassembled WGS sequence"/>
</dbReference>
<feature type="region of interest" description="Disordered" evidence="1">
    <location>
        <begin position="1"/>
        <end position="39"/>
    </location>
</feature>
<name>A0A844ZIY3_9SPHN</name>
<evidence type="ECO:0000313" key="3">
    <source>
        <dbReference type="Proteomes" id="UP000435243"/>
    </source>
</evidence>
<protein>
    <submittedName>
        <fullName evidence="2">Uncharacterized protein</fullName>
    </submittedName>
</protein>
<feature type="region of interest" description="Disordered" evidence="1">
    <location>
        <begin position="72"/>
        <end position="109"/>
    </location>
</feature>
<dbReference type="EMBL" id="WTYY01000001">
    <property type="protein sequence ID" value="MXO87403.1"/>
    <property type="molecule type" value="Genomic_DNA"/>
</dbReference>
<sequence>MVSKASTQAPHAANDTLPPAPEAAPEAAPAAAAATAVDQDSLDVKALAKGVLARDFRPKVSTVRRLAEAVLAKSAETGKKKKKKKASASGKSGGKKRKLARIPGQKDKK</sequence>
<evidence type="ECO:0000313" key="2">
    <source>
        <dbReference type="EMBL" id="MXO87403.1"/>
    </source>
</evidence>
<accession>A0A844ZIY3</accession>
<keyword evidence="3" id="KW-1185">Reference proteome</keyword>
<dbReference type="AlphaFoldDB" id="A0A844ZIY3"/>
<feature type="compositionally biased region" description="Low complexity" evidence="1">
    <location>
        <begin position="23"/>
        <end position="34"/>
    </location>
</feature>
<proteinExistence type="predicted"/>
<organism evidence="2 3">
    <name type="scientific">Alteraurantiacibacter aestuarii</name>
    <dbReference type="NCBI Taxonomy" id="650004"/>
    <lineage>
        <taxon>Bacteria</taxon>
        <taxon>Pseudomonadati</taxon>
        <taxon>Pseudomonadota</taxon>
        <taxon>Alphaproteobacteria</taxon>
        <taxon>Sphingomonadales</taxon>
        <taxon>Erythrobacteraceae</taxon>
        <taxon>Alteraurantiacibacter</taxon>
    </lineage>
</organism>
<evidence type="ECO:0000256" key="1">
    <source>
        <dbReference type="SAM" id="MobiDB-lite"/>
    </source>
</evidence>
<reference evidence="2 3" key="1">
    <citation type="submission" date="2019-12" db="EMBL/GenBank/DDBJ databases">
        <title>Genomic-based taxomic classification of the family Erythrobacteraceae.</title>
        <authorList>
            <person name="Xu L."/>
        </authorList>
    </citation>
    <scope>NUCLEOTIDE SEQUENCE [LARGE SCALE GENOMIC DNA]</scope>
    <source>
        <strain evidence="2 3">JCM 16339</strain>
    </source>
</reference>
<gene>
    <name evidence="2" type="ORF">GRI32_01455</name>
</gene>
<dbReference type="RefSeq" id="WP_160589348.1">
    <property type="nucleotide sequence ID" value="NZ_BAAAFP010000002.1"/>
</dbReference>
<comment type="caution">
    <text evidence="2">The sequence shown here is derived from an EMBL/GenBank/DDBJ whole genome shotgun (WGS) entry which is preliminary data.</text>
</comment>
<dbReference type="OrthoDB" id="7411284at2"/>